<evidence type="ECO:0000313" key="3">
    <source>
        <dbReference type="Proteomes" id="UP000823388"/>
    </source>
</evidence>
<dbReference type="EMBL" id="CM029053">
    <property type="protein sequence ID" value="KAG2546640.1"/>
    <property type="molecule type" value="Genomic_DNA"/>
</dbReference>
<accession>A0A8T0NB34</accession>
<keyword evidence="3" id="KW-1185">Reference proteome</keyword>
<dbReference type="AlphaFoldDB" id="A0A8T0NB34"/>
<feature type="compositionally biased region" description="Low complexity" evidence="1">
    <location>
        <begin position="53"/>
        <end position="64"/>
    </location>
</feature>
<organism evidence="2 3">
    <name type="scientific">Panicum virgatum</name>
    <name type="common">Blackwell switchgrass</name>
    <dbReference type="NCBI Taxonomy" id="38727"/>
    <lineage>
        <taxon>Eukaryota</taxon>
        <taxon>Viridiplantae</taxon>
        <taxon>Streptophyta</taxon>
        <taxon>Embryophyta</taxon>
        <taxon>Tracheophyta</taxon>
        <taxon>Spermatophyta</taxon>
        <taxon>Magnoliopsida</taxon>
        <taxon>Liliopsida</taxon>
        <taxon>Poales</taxon>
        <taxon>Poaceae</taxon>
        <taxon>PACMAD clade</taxon>
        <taxon>Panicoideae</taxon>
        <taxon>Panicodae</taxon>
        <taxon>Paniceae</taxon>
        <taxon>Panicinae</taxon>
        <taxon>Panicum</taxon>
        <taxon>Panicum sect. Hiantes</taxon>
    </lineage>
</organism>
<feature type="compositionally biased region" description="Basic residues" evidence="1">
    <location>
        <begin position="38"/>
        <end position="52"/>
    </location>
</feature>
<gene>
    <name evidence="2" type="ORF">PVAP13_9KG037400</name>
</gene>
<sequence>MGAGLPPDHMRRRRRGAPSPRIPAVPPACLPPSSPLATRHRPTAHVARRARPRTSSARAAPRPRAATRRLQGYRPQTEPLASKTYATCSSSSTSSSSVVPALIVDRPSRPPFIVGSHHRGVMHCSFLKLVCRSTGL</sequence>
<protein>
    <submittedName>
        <fullName evidence="2">Uncharacterized protein</fullName>
    </submittedName>
</protein>
<proteinExistence type="predicted"/>
<reference evidence="2 3" key="1">
    <citation type="submission" date="2020-05" db="EMBL/GenBank/DDBJ databases">
        <title>WGS assembly of Panicum virgatum.</title>
        <authorList>
            <person name="Lovell J.T."/>
            <person name="Jenkins J."/>
            <person name="Shu S."/>
            <person name="Juenger T.E."/>
            <person name="Schmutz J."/>
        </authorList>
    </citation>
    <scope>NUCLEOTIDE SEQUENCE [LARGE SCALE GENOMIC DNA]</scope>
    <source>
        <strain evidence="3">cv. AP13</strain>
    </source>
</reference>
<comment type="caution">
    <text evidence="2">The sequence shown here is derived from an EMBL/GenBank/DDBJ whole genome shotgun (WGS) entry which is preliminary data.</text>
</comment>
<evidence type="ECO:0000313" key="2">
    <source>
        <dbReference type="EMBL" id="KAG2546640.1"/>
    </source>
</evidence>
<dbReference type="Proteomes" id="UP000823388">
    <property type="component" value="Chromosome 9K"/>
</dbReference>
<feature type="region of interest" description="Disordered" evidence="1">
    <location>
        <begin position="1"/>
        <end position="98"/>
    </location>
</feature>
<feature type="compositionally biased region" description="Pro residues" evidence="1">
    <location>
        <begin position="20"/>
        <end position="34"/>
    </location>
</feature>
<evidence type="ECO:0000256" key="1">
    <source>
        <dbReference type="SAM" id="MobiDB-lite"/>
    </source>
</evidence>
<name>A0A8T0NB34_PANVG</name>